<dbReference type="PROSITE" id="PS50110">
    <property type="entry name" value="RESPONSE_REGULATORY"/>
    <property type="match status" value="1"/>
</dbReference>
<dbReference type="Gene3D" id="3.40.50.2300">
    <property type="match status" value="1"/>
</dbReference>
<reference evidence="3 4" key="1">
    <citation type="journal article" date="2014" name="Int. J. Syst. Evol. Microbiol.">
        <title>Nitrososphaera viennensis gen. nov., sp. nov., an aerobic and mesophilic, ammonia-oxidizing archaeon from soil and a member of the archaeal phylum Thaumarchaeota.</title>
        <authorList>
            <person name="Stieglmeier M."/>
            <person name="Klingl A."/>
            <person name="Alves R.J."/>
            <person name="Rittmann S.K."/>
            <person name="Melcher M."/>
            <person name="Leisch N."/>
            <person name="Schleper C."/>
        </authorList>
    </citation>
    <scope>NUCLEOTIDE SEQUENCE [LARGE SCALE GENOMIC DNA]</scope>
    <source>
        <strain evidence="3">EN76</strain>
    </source>
</reference>
<dbReference type="InterPro" id="IPR001789">
    <property type="entry name" value="Sig_transdc_resp-reg_receiver"/>
</dbReference>
<sequence>MRILIIDDSHDITDLLVKVLTTVGHEVTPSDNGREGLAMINDGKFDLVFLDIAMPDFSGLDVIDKLVQSGRIGDSPIVLFTASSITDTEVAELVKKGVHSCLRKPVRIETLFEKVEEIGKLRASAAKS</sequence>
<dbReference type="AlphaFoldDB" id="A0A060HN81"/>
<dbReference type="KEGG" id="nvn:NVIE_026340"/>
<gene>
    <name evidence="3" type="ORF">NVIE_026340</name>
</gene>
<dbReference type="GeneID" id="74947870"/>
<evidence type="ECO:0000313" key="4">
    <source>
        <dbReference type="Proteomes" id="UP000027093"/>
    </source>
</evidence>
<evidence type="ECO:0000256" key="1">
    <source>
        <dbReference type="ARBA" id="ARBA00022553"/>
    </source>
</evidence>
<evidence type="ECO:0000259" key="2">
    <source>
        <dbReference type="PROSITE" id="PS50110"/>
    </source>
</evidence>
<keyword evidence="4" id="KW-1185">Reference proteome</keyword>
<dbReference type="EMBL" id="CP007536">
    <property type="protein sequence ID" value="AIC16903.1"/>
    <property type="molecule type" value="Genomic_DNA"/>
</dbReference>
<dbReference type="PANTHER" id="PTHR44591:SF3">
    <property type="entry name" value="RESPONSE REGULATORY DOMAIN-CONTAINING PROTEIN"/>
    <property type="match status" value="1"/>
</dbReference>
<dbReference type="CDD" id="cd00156">
    <property type="entry name" value="REC"/>
    <property type="match status" value="1"/>
</dbReference>
<dbReference type="InterPro" id="IPR050595">
    <property type="entry name" value="Bact_response_regulator"/>
</dbReference>
<evidence type="ECO:0000313" key="3">
    <source>
        <dbReference type="EMBL" id="AIC16903.1"/>
    </source>
</evidence>
<dbReference type="InterPro" id="IPR011006">
    <property type="entry name" value="CheY-like_superfamily"/>
</dbReference>
<accession>A0A060HN81</accession>
<dbReference type="HOGENOM" id="CLU_000445_69_17_2"/>
<dbReference type="Pfam" id="PF00072">
    <property type="entry name" value="Response_reg"/>
    <property type="match status" value="1"/>
</dbReference>
<keyword evidence="1" id="KW-0597">Phosphoprotein</keyword>
<dbReference type="SMART" id="SM00448">
    <property type="entry name" value="REC"/>
    <property type="match status" value="1"/>
</dbReference>
<dbReference type="GO" id="GO:0000160">
    <property type="term" value="P:phosphorelay signal transduction system"/>
    <property type="evidence" value="ECO:0007669"/>
    <property type="project" value="InterPro"/>
</dbReference>
<organism evidence="3 4">
    <name type="scientific">Nitrososphaera viennensis EN76</name>
    <dbReference type="NCBI Taxonomy" id="926571"/>
    <lineage>
        <taxon>Archaea</taxon>
        <taxon>Nitrososphaerota</taxon>
        <taxon>Nitrososphaeria</taxon>
        <taxon>Nitrososphaerales</taxon>
        <taxon>Nitrososphaeraceae</taxon>
        <taxon>Nitrososphaera</taxon>
    </lineage>
</organism>
<dbReference type="OrthoDB" id="9652at2157"/>
<protein>
    <submittedName>
        <fullName evidence="3">Putative signal transduction response regulator, receiver domain</fullName>
    </submittedName>
</protein>
<dbReference type="RefSeq" id="WP_075055563.1">
    <property type="nucleotide sequence ID" value="NZ_CP007536.1"/>
</dbReference>
<name>A0A060HN81_9ARCH</name>
<dbReference type="SUPFAM" id="SSF52172">
    <property type="entry name" value="CheY-like"/>
    <property type="match status" value="1"/>
</dbReference>
<dbReference type="STRING" id="926571.NVIE_026340"/>
<dbReference type="Proteomes" id="UP000027093">
    <property type="component" value="Chromosome"/>
</dbReference>
<proteinExistence type="predicted"/>
<feature type="domain" description="Response regulatory" evidence="2">
    <location>
        <begin position="2"/>
        <end position="119"/>
    </location>
</feature>
<dbReference type="PANTHER" id="PTHR44591">
    <property type="entry name" value="STRESS RESPONSE REGULATOR PROTEIN 1"/>
    <property type="match status" value="1"/>
</dbReference>